<dbReference type="GO" id="GO:0005886">
    <property type="term" value="C:plasma membrane"/>
    <property type="evidence" value="ECO:0007669"/>
    <property type="project" value="UniProtKB-SubCell"/>
</dbReference>
<feature type="transmembrane region" description="Helical" evidence="18">
    <location>
        <begin position="214"/>
        <end position="239"/>
    </location>
</feature>
<evidence type="ECO:0000256" key="7">
    <source>
        <dbReference type="ARBA" id="ARBA00022692"/>
    </source>
</evidence>
<keyword evidence="16 17" id="KW-0670">Pyruvate</keyword>
<feature type="chain" id="PRO_5023571478" description="Phosphatidylserine decarboxylase alpha chain" evidence="17">
    <location>
        <begin position="706"/>
        <end position="749"/>
    </location>
</feature>
<comment type="cofactor">
    <cofactor evidence="17">
        <name>pyruvate</name>
        <dbReference type="ChEBI" id="CHEBI:15361"/>
    </cofactor>
    <text evidence="17">Binds 1 pyruvoyl group covalently per subunit.</text>
</comment>
<comment type="similarity">
    <text evidence="3">Belongs to the alanine or glycine:cation symporter (AGCS) (TC 2.A.25) family.</text>
</comment>
<feature type="active site" description="Charge relay system; for autoendoproteolytic cleavage activity" evidence="17">
    <location>
        <position position="706"/>
    </location>
</feature>
<keyword evidence="7 18" id="KW-0812">Transmembrane</keyword>
<evidence type="ECO:0000256" key="6">
    <source>
        <dbReference type="ARBA" id="ARBA00022516"/>
    </source>
</evidence>
<evidence type="ECO:0000256" key="10">
    <source>
        <dbReference type="ARBA" id="ARBA00023098"/>
    </source>
</evidence>
<evidence type="ECO:0000256" key="4">
    <source>
        <dbReference type="ARBA" id="ARBA00022448"/>
    </source>
</evidence>
<evidence type="ECO:0000256" key="13">
    <source>
        <dbReference type="ARBA" id="ARBA00023209"/>
    </source>
</evidence>
<feature type="transmembrane region" description="Helical" evidence="18">
    <location>
        <begin position="302"/>
        <end position="327"/>
    </location>
</feature>
<feature type="transmembrane region" description="Helical" evidence="18">
    <location>
        <begin position="149"/>
        <end position="172"/>
    </location>
</feature>
<feature type="modified residue" description="Pyruvic acid (Ser); by autocatalysis" evidence="17">
    <location>
        <position position="706"/>
    </location>
</feature>
<comment type="catalytic activity">
    <reaction evidence="17">
        <text>a 1,2-diacyl-sn-glycero-3-phospho-L-serine + H(+) = a 1,2-diacyl-sn-glycero-3-phosphoethanolamine + CO2</text>
        <dbReference type="Rhea" id="RHEA:20828"/>
        <dbReference type="ChEBI" id="CHEBI:15378"/>
        <dbReference type="ChEBI" id="CHEBI:16526"/>
        <dbReference type="ChEBI" id="CHEBI:57262"/>
        <dbReference type="ChEBI" id="CHEBI:64612"/>
        <dbReference type="EC" id="4.1.1.65"/>
    </reaction>
</comment>
<name>A0A4R9KB87_9LEPT</name>
<dbReference type="Pfam" id="PF01235">
    <property type="entry name" value="Na_Ala_symp"/>
    <property type="match status" value="1"/>
</dbReference>
<keyword evidence="4" id="KW-0813">Transport</keyword>
<dbReference type="Proteomes" id="UP000297693">
    <property type="component" value="Unassembled WGS sequence"/>
</dbReference>
<dbReference type="InterPro" id="IPR001463">
    <property type="entry name" value="Na/Ala_symport"/>
</dbReference>
<dbReference type="GO" id="GO:0004609">
    <property type="term" value="F:phosphatidylserine decarboxylase activity"/>
    <property type="evidence" value="ECO:0007669"/>
    <property type="project" value="UniProtKB-UniRule"/>
</dbReference>
<evidence type="ECO:0000256" key="17">
    <source>
        <dbReference type="HAMAP-Rule" id="MF_00662"/>
    </source>
</evidence>
<comment type="subcellular location">
    <subcellularLocation>
        <location evidence="1">Cell membrane</location>
        <topology evidence="1">Multi-pass membrane protein</topology>
    </subcellularLocation>
    <subcellularLocation>
        <location evidence="17">Cell membrane</location>
        <topology evidence="17">Peripheral membrane protein</topology>
    </subcellularLocation>
</comment>
<evidence type="ECO:0000313" key="19">
    <source>
        <dbReference type="EMBL" id="TGL63029.1"/>
    </source>
</evidence>
<keyword evidence="8 17" id="KW-0210">Decarboxylase</keyword>
<dbReference type="PANTHER" id="PTHR10067:SF6">
    <property type="entry name" value="PHOSPHATIDYLSERINE DECARBOXYLASE PROENZYME, MITOCHONDRIAL"/>
    <property type="match status" value="1"/>
</dbReference>
<feature type="transmembrane region" description="Helical" evidence="18">
    <location>
        <begin position="184"/>
        <end position="202"/>
    </location>
</feature>
<evidence type="ECO:0000256" key="1">
    <source>
        <dbReference type="ARBA" id="ARBA00004651"/>
    </source>
</evidence>
<dbReference type="AlphaFoldDB" id="A0A4R9KB87"/>
<comment type="caution">
    <text evidence="19">The sequence shown here is derived from an EMBL/GenBank/DDBJ whole genome shotgun (WGS) entry which is preliminary data.</text>
</comment>
<dbReference type="NCBIfam" id="TIGR00163">
    <property type="entry name" value="PS_decarb"/>
    <property type="match status" value="1"/>
</dbReference>
<keyword evidence="11 17" id="KW-0472">Membrane</keyword>
<evidence type="ECO:0000256" key="3">
    <source>
        <dbReference type="ARBA" id="ARBA00009261"/>
    </source>
</evidence>
<keyword evidence="20" id="KW-1185">Reference proteome</keyword>
<dbReference type="GO" id="GO:0006646">
    <property type="term" value="P:phosphatidylethanolamine biosynthetic process"/>
    <property type="evidence" value="ECO:0007669"/>
    <property type="project" value="UniProtKB-UniRule"/>
</dbReference>
<evidence type="ECO:0000256" key="2">
    <source>
        <dbReference type="ARBA" id="ARBA00005189"/>
    </source>
</evidence>
<dbReference type="UniPathway" id="UPA00558">
    <property type="reaction ID" value="UER00616"/>
</dbReference>
<keyword evidence="6 17" id="KW-0444">Lipid biosynthesis</keyword>
<comment type="PTM">
    <text evidence="17">Is synthesized initially as an inactive proenzyme. Formation of the active enzyme involves a self-maturation process in which the active site pyruvoyl group is generated from an internal serine residue via an autocatalytic post-translational modification. Two non-identical subunits are generated from the proenzyme in this reaction, and the pyruvate is formed at the N-terminus of the alpha chain, which is derived from the carboxyl end of the proenzyme. The autoendoproteolytic cleavage occurs by a canonical serine protease mechanism, in which the side chain hydroxyl group of the serine supplies its oxygen atom to form the C-terminus of the beta chain, while the remainder of the serine residue undergoes an oxidative deamination to produce ammonia and the pyruvoyl prosthetic group on the alpha chain. During this reaction, the Ser that is part of the protease active site of the proenzyme becomes the pyruvoyl prosthetic group, which constitutes an essential element of the active site of the mature decarboxylase.</text>
</comment>
<organism evidence="19 20">
    <name type="scientific">Leptospira ognonensis</name>
    <dbReference type="NCBI Taxonomy" id="2484945"/>
    <lineage>
        <taxon>Bacteria</taxon>
        <taxon>Pseudomonadati</taxon>
        <taxon>Spirochaetota</taxon>
        <taxon>Spirochaetia</taxon>
        <taxon>Leptospirales</taxon>
        <taxon>Leptospiraceae</taxon>
        <taxon>Leptospira</taxon>
    </lineage>
</organism>
<evidence type="ECO:0000256" key="9">
    <source>
        <dbReference type="ARBA" id="ARBA00022989"/>
    </source>
</evidence>
<keyword evidence="14 17" id="KW-0456">Lyase</keyword>
<keyword evidence="13 17" id="KW-0594">Phospholipid biosynthesis</keyword>
<protein>
    <recommendedName>
        <fullName evidence="17">Phosphatidylserine decarboxylase proenzyme</fullName>
        <ecNumber evidence="17">4.1.1.65</ecNumber>
    </recommendedName>
    <component>
        <recommendedName>
            <fullName evidence="17">Phosphatidylserine decarboxylase alpha chain</fullName>
        </recommendedName>
    </component>
    <component>
        <recommendedName>
            <fullName evidence="17">Phosphatidylserine decarboxylase beta chain</fullName>
        </recommendedName>
    </component>
</protein>
<feature type="site" description="Cleavage (non-hydrolytic); by autocatalysis" evidence="17">
    <location>
        <begin position="705"/>
        <end position="706"/>
    </location>
</feature>
<evidence type="ECO:0000256" key="12">
    <source>
        <dbReference type="ARBA" id="ARBA00023145"/>
    </source>
</evidence>
<keyword evidence="10 17" id="KW-0443">Lipid metabolism</keyword>
<feature type="active site" description="Charge relay system; for autoendoproteolytic cleavage activity" evidence="17">
    <location>
        <position position="546"/>
    </location>
</feature>
<comment type="pathway">
    <text evidence="2">Lipid metabolism.</text>
</comment>
<dbReference type="InterPro" id="IPR003817">
    <property type="entry name" value="PS_Dcarbxylase"/>
</dbReference>
<feature type="active site" description="Schiff-base intermediate with substrate; via pyruvic acid; for decarboxylase activity" evidence="17">
    <location>
        <position position="706"/>
    </location>
</feature>
<dbReference type="RefSeq" id="WP_135621634.1">
    <property type="nucleotide sequence ID" value="NZ_RQGD01000007.1"/>
</dbReference>
<comment type="function">
    <text evidence="17">Catalyzes the formation of phosphatidylethanolamine (PtdEtn) from phosphatidylserine (PtdSer).</text>
</comment>
<dbReference type="Pfam" id="PF02666">
    <property type="entry name" value="PS_Dcarbxylase"/>
    <property type="match status" value="1"/>
</dbReference>
<feature type="chain" id="PRO_5023571479" description="Phosphatidylserine decarboxylase beta chain" evidence="17">
    <location>
        <begin position="1"/>
        <end position="705"/>
    </location>
</feature>
<dbReference type="PANTHER" id="PTHR10067">
    <property type="entry name" value="PHOSPHATIDYLSERINE DECARBOXYLASE"/>
    <property type="match status" value="1"/>
</dbReference>
<evidence type="ECO:0000256" key="15">
    <source>
        <dbReference type="ARBA" id="ARBA00023264"/>
    </source>
</evidence>
<evidence type="ECO:0000256" key="16">
    <source>
        <dbReference type="ARBA" id="ARBA00023317"/>
    </source>
</evidence>
<dbReference type="PRINTS" id="PR00175">
    <property type="entry name" value="NAALASMPORT"/>
</dbReference>
<feature type="transmembrane region" description="Helical" evidence="18">
    <location>
        <begin position="12"/>
        <end position="36"/>
    </location>
</feature>
<feature type="transmembrane region" description="Helical" evidence="18">
    <location>
        <begin position="457"/>
        <end position="474"/>
    </location>
</feature>
<dbReference type="EMBL" id="RQGD01000007">
    <property type="protein sequence ID" value="TGL63029.1"/>
    <property type="molecule type" value="Genomic_DNA"/>
</dbReference>
<proteinExistence type="inferred from homology"/>
<evidence type="ECO:0000256" key="5">
    <source>
        <dbReference type="ARBA" id="ARBA00022475"/>
    </source>
</evidence>
<sequence length="749" mass="83177">METFFQSESKFSLLLGSDVISPYFYLVLIAGLYLTFRMGFPQLRYLFLSLKILTGNMDFKGSKGQLVHSQAFFAGIGSSLLTGSIIGTALAVAYGGIGVIFWIWVITFFIMPLRLVSSTLAIKFRNQLPSGRYLAGPMYFIEKSLRAKWLAVAFSFAAILTVLSFGGVFPFLSLTFVAKEGLNFSGMSGPISISVILLFIVVGGIRRVGKTATVLAPLGILLFIFAYFTLFGSGLTPFFPYLKEIFVQAFSLQAIEGGGIFGILRTISVSSGVFFLSTETGLGKSAGVAGVVRTDYAAKQGLVSMLATFFEGFIMATLIGFVLYSYGAVNVESVLAFPERILENKDSIPSIMLFLAILSFGILSLAGWFYTGEQSAFYIFGEKFANFFRILFIGTILASAYLYVQNGETVFLFAIKFGYMMALITSIPLLVSLILLGKSANLELKKYISESGARYEIIKDIYLLVLTLLPKNLISKLFGYFSTLKLPRFMMIIILKAFAKAYKINLDEAELEIKEYASLNQFFTRALRAEARIIDSAENAVVSPTDSKITSFGSITESTIIQAKGIDYSVKELLGSEKYYKSFTNGKYITFYLSPQDYHRIHSPFFGQILGYYYEPGKLFPVNDLAVLNIRGLFPKNERLITFLQTEYGKIAVIKVGASNVGKIRVTYDNKIVTNNWIRFSKEHIYKDVSIMIDKGSELGRFEMGSTVILVFENDTIDLAPNIVLGEKIQYGTTVGQFKKKLIKLPIKP</sequence>
<dbReference type="EC" id="4.1.1.65" evidence="17"/>
<keyword evidence="5 17" id="KW-1003">Cell membrane</keyword>
<reference evidence="19" key="1">
    <citation type="journal article" date="2019" name="PLoS Negl. Trop. Dis.">
        <title>Revisiting the worldwide diversity of Leptospira species in the environment.</title>
        <authorList>
            <person name="Vincent A.T."/>
            <person name="Schiettekatte O."/>
            <person name="Bourhy P."/>
            <person name="Veyrier F.J."/>
            <person name="Picardeau M."/>
        </authorList>
    </citation>
    <scope>NUCLEOTIDE SEQUENCE [LARGE SCALE GENOMIC DNA]</scope>
    <source>
        <strain evidence="19">201702476</strain>
    </source>
</reference>
<feature type="transmembrane region" description="Helical" evidence="18">
    <location>
        <begin position="384"/>
        <end position="404"/>
    </location>
</feature>
<comment type="similarity">
    <text evidence="17">Belongs to the phosphatidylserine decarboxylase family. PSD-B subfamily. Prokaryotic type I sub-subfamily.</text>
</comment>
<gene>
    <name evidence="17 19" type="primary">psd</name>
    <name evidence="19" type="ORF">EHQ58_01815</name>
</gene>
<accession>A0A4R9KB87</accession>
<feature type="transmembrane region" description="Helical" evidence="18">
    <location>
        <begin position="410"/>
        <end position="436"/>
    </location>
</feature>
<evidence type="ECO:0000313" key="20">
    <source>
        <dbReference type="Proteomes" id="UP000297693"/>
    </source>
</evidence>
<dbReference type="InterPro" id="IPR033177">
    <property type="entry name" value="PSD-B"/>
</dbReference>
<comment type="pathway">
    <text evidence="17">Phospholipid metabolism; phosphatidylethanolamine biosynthesis; phosphatidylethanolamine from CDP-diacylglycerol: step 2/2.</text>
</comment>
<dbReference type="HAMAP" id="MF_00662">
    <property type="entry name" value="PS_decarb_PSD_B_type1"/>
    <property type="match status" value="1"/>
</dbReference>
<keyword evidence="12 17" id="KW-0865">Zymogen</keyword>
<dbReference type="GO" id="GO:0005283">
    <property type="term" value="F:amino acid:sodium symporter activity"/>
    <property type="evidence" value="ECO:0007669"/>
    <property type="project" value="InterPro"/>
</dbReference>
<keyword evidence="15 17" id="KW-1208">Phospholipid metabolism</keyword>
<evidence type="ECO:0000256" key="14">
    <source>
        <dbReference type="ARBA" id="ARBA00023239"/>
    </source>
</evidence>
<dbReference type="InterPro" id="IPR033178">
    <property type="entry name" value="PSD_type1_pro"/>
</dbReference>
<dbReference type="OrthoDB" id="9804874at2"/>
<evidence type="ECO:0000256" key="18">
    <source>
        <dbReference type="SAM" id="Phobius"/>
    </source>
</evidence>
<feature type="transmembrane region" description="Helical" evidence="18">
    <location>
        <begin position="347"/>
        <end position="372"/>
    </location>
</feature>
<keyword evidence="9 18" id="KW-1133">Transmembrane helix</keyword>
<evidence type="ECO:0000256" key="8">
    <source>
        <dbReference type="ARBA" id="ARBA00022793"/>
    </source>
</evidence>
<evidence type="ECO:0000256" key="11">
    <source>
        <dbReference type="ARBA" id="ARBA00023136"/>
    </source>
</evidence>
<feature type="active site" description="Charge relay system; for autoendoproteolytic cleavage activity" evidence="17">
    <location>
        <position position="602"/>
    </location>
</feature>
<comment type="subunit">
    <text evidence="17">Heterodimer of a large membrane-associated beta subunit and a small pyruvoyl-containing alpha subunit.</text>
</comment>